<dbReference type="AlphaFoldDB" id="A0A1H7BFV5"/>
<sequence length="283" mass="30764">MKKSVEILGLPIISITEGRELGISKSLLMDAQNGRVSALIIEDEDWYRGVKLLPYESVIAIGDDAITIISSENILKLNEATEYEPLLDANVRVIDTKAITKSGSIQGKVTEIFIDDDGRIAKCEINAEHPDNAGEVKEITADQVSIFGKQVTIIDSKVPEKGTKLVGTEKKTELGKIETKSAEKVEVAPAIEVAAPIVPEPAAESEKKPAETIKHESEPAKSNADTKAAEERHRRFLLGKKAGRRITTDNGIVIVESGADITEEVLQKAKLANKFVELSMNVQ</sequence>
<proteinExistence type="predicted"/>
<dbReference type="Gene3D" id="2.30.30.240">
    <property type="entry name" value="PRC-barrel domain"/>
    <property type="match status" value="1"/>
</dbReference>
<evidence type="ECO:0000259" key="2">
    <source>
        <dbReference type="Pfam" id="PF05239"/>
    </source>
</evidence>
<dbReference type="RefSeq" id="WP_091833363.1">
    <property type="nucleotide sequence ID" value="NZ_FNZK01000016.1"/>
</dbReference>
<evidence type="ECO:0000256" key="1">
    <source>
        <dbReference type="SAM" id="MobiDB-lite"/>
    </source>
</evidence>
<protein>
    <submittedName>
        <fullName evidence="3">Uncharacterized protein YrrD, contains PRC-barrel domain</fullName>
    </submittedName>
</protein>
<dbReference type="Pfam" id="PF05239">
    <property type="entry name" value="PRC"/>
    <property type="match status" value="1"/>
</dbReference>
<evidence type="ECO:0000313" key="3">
    <source>
        <dbReference type="EMBL" id="SEJ76378.1"/>
    </source>
</evidence>
<accession>A0A1H7BFV5</accession>
<dbReference type="InterPro" id="IPR011033">
    <property type="entry name" value="PRC_barrel-like_sf"/>
</dbReference>
<evidence type="ECO:0000313" key="4">
    <source>
        <dbReference type="Proteomes" id="UP000199662"/>
    </source>
</evidence>
<dbReference type="STRING" id="84035.SAMN05660742_11666"/>
<dbReference type="Proteomes" id="UP000199662">
    <property type="component" value="Unassembled WGS sequence"/>
</dbReference>
<reference evidence="3 4" key="1">
    <citation type="submission" date="2016-10" db="EMBL/GenBank/DDBJ databases">
        <authorList>
            <person name="de Groot N.N."/>
        </authorList>
    </citation>
    <scope>NUCLEOTIDE SEQUENCE [LARGE SCALE GENOMIC DNA]</scope>
    <source>
        <strain evidence="3 4">DSM 2179</strain>
    </source>
</reference>
<dbReference type="SUPFAM" id="SSF50346">
    <property type="entry name" value="PRC-barrel domain"/>
    <property type="match status" value="1"/>
</dbReference>
<feature type="region of interest" description="Disordered" evidence="1">
    <location>
        <begin position="200"/>
        <end position="231"/>
    </location>
</feature>
<dbReference type="EMBL" id="FNZK01000016">
    <property type="protein sequence ID" value="SEJ76378.1"/>
    <property type="molecule type" value="Genomic_DNA"/>
</dbReference>
<name>A0A1H7BFV5_9FIRM</name>
<dbReference type="InterPro" id="IPR027275">
    <property type="entry name" value="PRC-brl_dom"/>
</dbReference>
<feature type="domain" description="PRC-barrel" evidence="2">
    <location>
        <begin position="5"/>
        <end position="70"/>
    </location>
</feature>
<gene>
    <name evidence="3" type="ORF">SAMN05660742_11666</name>
</gene>
<organism evidence="3 4">
    <name type="scientific">Propionispira arboris</name>
    <dbReference type="NCBI Taxonomy" id="84035"/>
    <lineage>
        <taxon>Bacteria</taxon>
        <taxon>Bacillati</taxon>
        <taxon>Bacillota</taxon>
        <taxon>Negativicutes</taxon>
        <taxon>Selenomonadales</taxon>
        <taxon>Selenomonadaceae</taxon>
        <taxon>Propionispira</taxon>
    </lineage>
</organism>
<keyword evidence="4" id="KW-1185">Reference proteome</keyword>
<feature type="compositionally biased region" description="Basic and acidic residues" evidence="1">
    <location>
        <begin position="204"/>
        <end position="219"/>
    </location>
</feature>